<accession>A0ABQ9X1I9</accession>
<evidence type="ECO:0000313" key="2">
    <source>
        <dbReference type="Proteomes" id="UP001281761"/>
    </source>
</evidence>
<sequence length="174" mass="20994">MFEPIGDDDDDEDDDVQFERYPLIRVSVFEPVKEFITFIFHNSGKLILNENDKTLLENQLCWMRHHINNMELRSDEHDADIVSELVKWEIQQMVEMENEEDLKSIIFSSMLNRTYEWKRDKPERLKRREVVLRKEGWDDAFELRVVKMDADTDLERKLIIEVMRALQALNVDEF</sequence>
<gene>
    <name evidence="1" type="ORF">BLNAU_20583</name>
</gene>
<name>A0ABQ9X1I9_9EUKA</name>
<comment type="caution">
    <text evidence="1">The sequence shown here is derived from an EMBL/GenBank/DDBJ whole genome shotgun (WGS) entry which is preliminary data.</text>
</comment>
<dbReference type="EMBL" id="JARBJD010000296">
    <property type="protein sequence ID" value="KAK2944486.1"/>
    <property type="molecule type" value="Genomic_DNA"/>
</dbReference>
<organism evidence="1 2">
    <name type="scientific">Blattamonas nauphoetae</name>
    <dbReference type="NCBI Taxonomy" id="2049346"/>
    <lineage>
        <taxon>Eukaryota</taxon>
        <taxon>Metamonada</taxon>
        <taxon>Preaxostyla</taxon>
        <taxon>Oxymonadida</taxon>
        <taxon>Blattamonas</taxon>
    </lineage>
</organism>
<dbReference type="Proteomes" id="UP001281761">
    <property type="component" value="Unassembled WGS sequence"/>
</dbReference>
<protein>
    <submittedName>
        <fullName evidence="1">Uncharacterized protein</fullName>
    </submittedName>
</protein>
<keyword evidence="2" id="KW-1185">Reference proteome</keyword>
<reference evidence="1 2" key="1">
    <citation type="journal article" date="2022" name="bioRxiv">
        <title>Genomics of Preaxostyla Flagellates Illuminates Evolutionary Transitions and the Path Towards Mitochondrial Loss.</title>
        <authorList>
            <person name="Novak L.V.F."/>
            <person name="Treitli S.C."/>
            <person name="Pyrih J."/>
            <person name="Halakuc P."/>
            <person name="Pipaliya S.V."/>
            <person name="Vacek V."/>
            <person name="Brzon O."/>
            <person name="Soukal P."/>
            <person name="Eme L."/>
            <person name="Dacks J.B."/>
            <person name="Karnkowska A."/>
            <person name="Elias M."/>
            <person name="Hampl V."/>
        </authorList>
    </citation>
    <scope>NUCLEOTIDE SEQUENCE [LARGE SCALE GENOMIC DNA]</scope>
    <source>
        <strain evidence="1">NAU3</strain>
        <tissue evidence="1">Gut</tissue>
    </source>
</reference>
<evidence type="ECO:0000313" key="1">
    <source>
        <dbReference type="EMBL" id="KAK2944486.1"/>
    </source>
</evidence>
<proteinExistence type="predicted"/>